<evidence type="ECO:0000256" key="1">
    <source>
        <dbReference type="ARBA" id="ARBA00005854"/>
    </source>
</evidence>
<dbReference type="EMBL" id="SIRE01000021">
    <property type="protein sequence ID" value="TBL73295.1"/>
    <property type="molecule type" value="Genomic_DNA"/>
</dbReference>
<dbReference type="PANTHER" id="PTHR42789:SF1">
    <property type="entry name" value="D-ISOMER SPECIFIC 2-HYDROXYACID DEHYDROGENASE FAMILY PROTEIN (AFU_ORTHOLOGUE AFUA_6G10090)"/>
    <property type="match status" value="1"/>
</dbReference>
<dbReference type="RefSeq" id="WP_131016528.1">
    <property type="nucleotide sequence ID" value="NZ_SIRE01000021.1"/>
</dbReference>
<gene>
    <name evidence="7" type="ORF">EYB31_26825</name>
</gene>
<dbReference type="Gene3D" id="3.40.50.720">
    <property type="entry name" value="NAD(P)-binding Rossmann-like Domain"/>
    <property type="match status" value="2"/>
</dbReference>
<keyword evidence="3" id="KW-0520">NAD</keyword>
<dbReference type="InterPro" id="IPR036291">
    <property type="entry name" value="NAD(P)-bd_dom_sf"/>
</dbReference>
<dbReference type="InterPro" id="IPR050857">
    <property type="entry name" value="D-2-hydroxyacid_DH"/>
</dbReference>
<comment type="similarity">
    <text evidence="1 4">Belongs to the D-isomer specific 2-hydroxyacid dehydrogenase family.</text>
</comment>
<dbReference type="OrthoDB" id="9805416at2"/>
<evidence type="ECO:0000256" key="4">
    <source>
        <dbReference type="RuleBase" id="RU003719"/>
    </source>
</evidence>
<name>A0A4Q9DLF5_9BACL</name>
<comment type="caution">
    <text evidence="7">The sequence shown here is derived from an EMBL/GenBank/DDBJ whole genome shotgun (WGS) entry which is preliminary data.</text>
</comment>
<dbReference type="InterPro" id="IPR006140">
    <property type="entry name" value="D-isomer_DH_NAD-bd"/>
</dbReference>
<evidence type="ECO:0000313" key="7">
    <source>
        <dbReference type="EMBL" id="TBL73295.1"/>
    </source>
</evidence>
<keyword evidence="8" id="KW-1185">Reference proteome</keyword>
<dbReference type="CDD" id="cd12173">
    <property type="entry name" value="PGDH_4"/>
    <property type="match status" value="1"/>
</dbReference>
<reference evidence="7 8" key="1">
    <citation type="submission" date="2019-02" db="EMBL/GenBank/DDBJ databases">
        <title>Paenibacillus sp. nov., isolated from surface-sterilized tissue of Thalictrum simplex L.</title>
        <authorList>
            <person name="Tuo L."/>
        </authorList>
    </citation>
    <scope>NUCLEOTIDE SEQUENCE [LARGE SCALE GENOMIC DNA]</scope>
    <source>
        <strain evidence="7 8">N2SHLJ1</strain>
    </source>
</reference>
<evidence type="ECO:0000259" key="5">
    <source>
        <dbReference type="Pfam" id="PF00389"/>
    </source>
</evidence>
<dbReference type="Pfam" id="PF02826">
    <property type="entry name" value="2-Hacid_dh_C"/>
    <property type="match status" value="1"/>
</dbReference>
<dbReference type="GO" id="GO:0016616">
    <property type="term" value="F:oxidoreductase activity, acting on the CH-OH group of donors, NAD or NADP as acceptor"/>
    <property type="evidence" value="ECO:0007669"/>
    <property type="project" value="InterPro"/>
</dbReference>
<dbReference type="Proteomes" id="UP000293142">
    <property type="component" value="Unassembled WGS sequence"/>
</dbReference>
<evidence type="ECO:0000313" key="8">
    <source>
        <dbReference type="Proteomes" id="UP000293142"/>
    </source>
</evidence>
<feature type="domain" description="D-isomer specific 2-hydroxyacid dehydrogenase catalytic" evidence="5">
    <location>
        <begin position="11"/>
        <end position="316"/>
    </location>
</feature>
<dbReference type="FunFam" id="3.40.50.720:FF:000203">
    <property type="entry name" value="D-3-phosphoglycerate dehydrogenase (SerA)"/>
    <property type="match status" value="1"/>
</dbReference>
<sequence>MKVVITELNWPIGIDILQAKGWGVVYDPELWRNRERLRAELQNADAVIVRNQTKVDAELLGWEHRLKVIGRLGVGLDNIDLPAAADHGIQVVYGKNANATSVAEYVISGVFASARLLREASADVKSGGWNRKKYTGLEVSGKTLGLIGVGEIGHRVAVRARALGIKVIGYDPFVAPYDFPVAESGIELAGIERVLTESDYVSLHVPLTGGTRNLLNKESLAKMKRSAVVINSARGGIVNEADLNEALLGGTIGGAILDVLEQEPPAADHPLLQRDNCIITPHIAGLTEESQVRTAEMVSNEVIGELEGRSSLCRVNVRR</sequence>
<dbReference type="PROSITE" id="PS00671">
    <property type="entry name" value="D_2_HYDROXYACID_DH_3"/>
    <property type="match status" value="1"/>
</dbReference>
<dbReference type="AlphaFoldDB" id="A0A4Q9DLF5"/>
<evidence type="ECO:0000256" key="2">
    <source>
        <dbReference type="ARBA" id="ARBA00023002"/>
    </source>
</evidence>
<dbReference type="InterPro" id="IPR006139">
    <property type="entry name" value="D-isomer_2_OHA_DH_cat_dom"/>
</dbReference>
<dbReference type="SUPFAM" id="SSF52283">
    <property type="entry name" value="Formate/glycerate dehydrogenase catalytic domain-like"/>
    <property type="match status" value="1"/>
</dbReference>
<accession>A0A4Q9DLF5</accession>
<dbReference type="InterPro" id="IPR029753">
    <property type="entry name" value="D-isomer_DH_CS"/>
</dbReference>
<dbReference type="Pfam" id="PF00389">
    <property type="entry name" value="2-Hacid_dh"/>
    <property type="match status" value="1"/>
</dbReference>
<dbReference type="PANTHER" id="PTHR42789">
    <property type="entry name" value="D-ISOMER SPECIFIC 2-HYDROXYACID DEHYDROGENASE FAMILY PROTEIN (AFU_ORTHOLOGUE AFUA_6G10090)"/>
    <property type="match status" value="1"/>
</dbReference>
<organism evidence="7 8">
    <name type="scientific">Paenibacillus thalictri</name>
    <dbReference type="NCBI Taxonomy" id="2527873"/>
    <lineage>
        <taxon>Bacteria</taxon>
        <taxon>Bacillati</taxon>
        <taxon>Bacillota</taxon>
        <taxon>Bacilli</taxon>
        <taxon>Bacillales</taxon>
        <taxon>Paenibacillaceae</taxon>
        <taxon>Paenibacillus</taxon>
    </lineage>
</organism>
<protein>
    <submittedName>
        <fullName evidence="7">Hydroxyacid dehydrogenase</fullName>
    </submittedName>
</protein>
<dbReference type="SUPFAM" id="SSF51735">
    <property type="entry name" value="NAD(P)-binding Rossmann-fold domains"/>
    <property type="match status" value="1"/>
</dbReference>
<keyword evidence="2 4" id="KW-0560">Oxidoreductase</keyword>
<feature type="domain" description="D-isomer specific 2-hydroxyacid dehydrogenase NAD-binding" evidence="6">
    <location>
        <begin position="110"/>
        <end position="284"/>
    </location>
</feature>
<evidence type="ECO:0000256" key="3">
    <source>
        <dbReference type="ARBA" id="ARBA00023027"/>
    </source>
</evidence>
<dbReference type="GO" id="GO:0051287">
    <property type="term" value="F:NAD binding"/>
    <property type="evidence" value="ECO:0007669"/>
    <property type="project" value="InterPro"/>
</dbReference>
<proteinExistence type="inferred from homology"/>
<evidence type="ECO:0000259" key="6">
    <source>
        <dbReference type="Pfam" id="PF02826"/>
    </source>
</evidence>